<accession>A0A7J6X6D5</accession>
<gene>
    <name evidence="3" type="ORF">FRX31_005091</name>
</gene>
<dbReference type="InterPro" id="IPR003609">
    <property type="entry name" value="Pan_app"/>
</dbReference>
<proteinExistence type="predicted"/>
<evidence type="ECO:0000313" key="4">
    <source>
        <dbReference type="Proteomes" id="UP000554482"/>
    </source>
</evidence>
<dbReference type="PROSITE" id="PS50948">
    <property type="entry name" value="PAN"/>
    <property type="match status" value="1"/>
</dbReference>
<dbReference type="OrthoDB" id="4062651at2759"/>
<dbReference type="AlphaFoldDB" id="A0A7J6X6D5"/>
<evidence type="ECO:0000313" key="3">
    <source>
        <dbReference type="EMBL" id="KAF5205321.1"/>
    </source>
</evidence>
<feature type="domain" description="Apple" evidence="2">
    <location>
        <begin position="83"/>
        <end position="163"/>
    </location>
</feature>
<comment type="caution">
    <text evidence="3">The sequence shown here is derived from an EMBL/GenBank/DDBJ whole genome shotgun (WGS) entry which is preliminary data.</text>
</comment>
<dbReference type="Proteomes" id="UP000554482">
    <property type="component" value="Unassembled WGS sequence"/>
</dbReference>
<organism evidence="3 4">
    <name type="scientific">Thalictrum thalictroides</name>
    <name type="common">Rue-anemone</name>
    <name type="synonym">Anemone thalictroides</name>
    <dbReference type="NCBI Taxonomy" id="46969"/>
    <lineage>
        <taxon>Eukaryota</taxon>
        <taxon>Viridiplantae</taxon>
        <taxon>Streptophyta</taxon>
        <taxon>Embryophyta</taxon>
        <taxon>Tracheophyta</taxon>
        <taxon>Spermatophyta</taxon>
        <taxon>Magnoliopsida</taxon>
        <taxon>Ranunculales</taxon>
        <taxon>Ranunculaceae</taxon>
        <taxon>Thalictroideae</taxon>
        <taxon>Thalictrum</taxon>
    </lineage>
</organism>
<dbReference type="PANTHER" id="PTHR47976">
    <property type="entry name" value="G-TYPE LECTIN S-RECEPTOR-LIKE SERINE/THREONINE-PROTEIN KINASE SD2-5"/>
    <property type="match status" value="1"/>
</dbReference>
<sequence length="210" mass="23625">MKLGPDGHLRVYEWADLRPVEVADLLTQFMDKCNYPTECGNYGICTNGQCSCPGVAPDGRSYFRPINDTQPSLGCSQITPLSCRDTEYHRFQHLTDVYYFHPADGIDNVDIEKCKQTCLKNCSCKTAFFKYAENLKHRSCFIQSGSYSFVQDGSNDPIYSWLALVEVQIAPNVTAPWTKFLATATPERNKAPLFLQLCEGGCMVSAERVF</sequence>
<dbReference type="EMBL" id="JABWDY010004228">
    <property type="protein sequence ID" value="KAF5205321.1"/>
    <property type="molecule type" value="Genomic_DNA"/>
</dbReference>
<keyword evidence="1" id="KW-0732">Signal</keyword>
<keyword evidence="4" id="KW-1185">Reference proteome</keyword>
<reference evidence="3 4" key="1">
    <citation type="submission" date="2020-06" db="EMBL/GenBank/DDBJ databases">
        <title>Transcriptomic and genomic resources for Thalictrum thalictroides and T. hernandezii: Facilitating candidate gene discovery in an emerging model plant lineage.</title>
        <authorList>
            <person name="Arias T."/>
            <person name="Riano-Pachon D.M."/>
            <person name="Di Stilio V.S."/>
        </authorList>
    </citation>
    <scope>NUCLEOTIDE SEQUENCE [LARGE SCALE GENOMIC DNA]</scope>
    <source>
        <strain evidence="4">cv. WT478/WT964</strain>
        <tissue evidence="3">Leaves</tissue>
    </source>
</reference>
<evidence type="ECO:0000259" key="2">
    <source>
        <dbReference type="PROSITE" id="PS50948"/>
    </source>
</evidence>
<evidence type="ECO:0000256" key="1">
    <source>
        <dbReference type="ARBA" id="ARBA00022729"/>
    </source>
</evidence>
<dbReference type="PANTHER" id="PTHR47976:SF30">
    <property type="entry name" value="RECEPTOR-LIKE SERINE_THREONINE-PROTEIN KINASE"/>
    <property type="match status" value="1"/>
</dbReference>
<protein>
    <recommendedName>
        <fullName evidence="2">Apple domain-containing protein</fullName>
    </recommendedName>
</protein>
<dbReference type="Pfam" id="PF08276">
    <property type="entry name" value="PAN_2"/>
    <property type="match status" value="1"/>
</dbReference>
<name>A0A7J6X6D5_THATH</name>
<dbReference type="InterPro" id="IPR051343">
    <property type="entry name" value="G-type_lectin_kinases/EP1-like"/>
</dbReference>